<dbReference type="Gene3D" id="2.130.10.10">
    <property type="entry name" value="YVTN repeat-like/Quinoprotein amine dehydrogenase"/>
    <property type="match status" value="1"/>
</dbReference>
<feature type="transmembrane region" description="Helical" evidence="1">
    <location>
        <begin position="275"/>
        <end position="295"/>
    </location>
</feature>
<feature type="transmembrane region" description="Helical" evidence="1">
    <location>
        <begin position="302"/>
        <end position="325"/>
    </location>
</feature>
<dbReference type="SUPFAM" id="SSF109604">
    <property type="entry name" value="HD-domain/PDEase-like"/>
    <property type="match status" value="1"/>
</dbReference>
<dbReference type="PANTHER" id="PTHR21174:SF0">
    <property type="entry name" value="HD PHOSPHOHYDROLASE FAMILY PROTEIN-RELATED"/>
    <property type="match status" value="1"/>
</dbReference>
<proteinExistence type="predicted"/>
<evidence type="ECO:0000256" key="1">
    <source>
        <dbReference type="SAM" id="Phobius"/>
    </source>
</evidence>
<evidence type="ECO:0000313" key="3">
    <source>
        <dbReference type="Proteomes" id="UP001501705"/>
    </source>
</evidence>
<dbReference type="InterPro" id="IPR011047">
    <property type="entry name" value="Quinoprotein_ADH-like_sf"/>
</dbReference>
<dbReference type="Proteomes" id="UP001501705">
    <property type="component" value="Unassembled WGS sequence"/>
</dbReference>
<keyword evidence="3" id="KW-1185">Reference proteome</keyword>
<dbReference type="InterPro" id="IPR015943">
    <property type="entry name" value="WD40/YVTN_repeat-like_dom_sf"/>
</dbReference>
<name>A0ABN2CX43_9ACTN</name>
<dbReference type="PANTHER" id="PTHR21174">
    <property type="match status" value="1"/>
</dbReference>
<comment type="caution">
    <text evidence="2">The sequence shown here is derived from an EMBL/GenBank/DDBJ whole genome shotgun (WGS) entry which is preliminary data.</text>
</comment>
<dbReference type="Gene3D" id="1.10.3210.10">
    <property type="entry name" value="Hypothetical protein af1432"/>
    <property type="match status" value="1"/>
</dbReference>
<accession>A0ABN2CX43</accession>
<keyword evidence="1" id="KW-0472">Membrane</keyword>
<feature type="transmembrane region" description="Helical" evidence="1">
    <location>
        <begin position="374"/>
        <end position="392"/>
    </location>
</feature>
<organism evidence="2 3">
    <name type="scientific">Kribbella hippodromi</name>
    <dbReference type="NCBI Taxonomy" id="434347"/>
    <lineage>
        <taxon>Bacteria</taxon>
        <taxon>Bacillati</taxon>
        <taxon>Actinomycetota</taxon>
        <taxon>Actinomycetes</taxon>
        <taxon>Propionibacteriales</taxon>
        <taxon>Kribbellaceae</taxon>
        <taxon>Kribbella</taxon>
    </lineage>
</organism>
<protein>
    <recommendedName>
        <fullName evidence="4">Metal-dependent HD superfamily phosphohydrolase</fullName>
    </recommendedName>
</protein>
<dbReference type="InterPro" id="IPR009218">
    <property type="entry name" value="HD_phosphohydro"/>
</dbReference>
<keyword evidence="1" id="KW-0812">Transmembrane</keyword>
<dbReference type="SUPFAM" id="SSF50998">
    <property type="entry name" value="Quinoprotein alcohol dehydrogenase-like"/>
    <property type="match status" value="1"/>
</dbReference>
<gene>
    <name evidence="2" type="ORF">GCM10009804_20970</name>
</gene>
<evidence type="ECO:0000313" key="2">
    <source>
        <dbReference type="EMBL" id="GAA1563999.1"/>
    </source>
</evidence>
<keyword evidence="1" id="KW-1133">Transmembrane helix</keyword>
<feature type="transmembrane region" description="Helical" evidence="1">
    <location>
        <begin position="337"/>
        <end position="358"/>
    </location>
</feature>
<sequence length="817" mass="86893">MATTLSKTTESFVSGSPPMSDSIAMDLRDQWNRLLPHAQPLGDDLLARYAEQHRHYHDQQHLTEVLATVDELAEYAEDADTVRLAAWFHDAIYDPQADPGENEEVSAQLAELELAAAGLPADQVAEIGRLVRLTAKHDCAPDDHNGAVLCDADLRILSLAQARYDEYAAGIRAEYAHVADRDFARGRMSFLQSLGETDLYVTPRGHEEWERPARENLAREVDSLGPRAARRIGGLIPVIYFGAALGAVVASSVLLGRGLGAAAKWPVESSDVGGYPVWAPIAGTALAAGLTCAWFRRAQQRLVTIPAIVFAVVGLIAIGVCWWRWPAAQPGAAMSERWPYLLLASVALVLAGALLALARRLRLAPPYAQAPPRWLGVGATAVCGALLAWIVVSAGEPFVQARLETANTVSTTTTIEPTQLPVQLDGTLAWSREVPATGAITGTAGGVAELRSDGVVMSDAATGQIRWRYSRADVQDAASSGVKGLLVSQDGRTIAAHLPRSQYREPAGIDLPTYAVLDAVSGKVLTEVHTDGTALAVDENQLLVAEGNFVVAHGVSSPTHWRAQVRCNVTQGVLVGDQAVVVDACAGNGADVRGLDVKTGAQRWEVDLGNRIDLSAELDPSTWVGELVAVPDTREVSGLIWTGAAGGTLYQWSVDVSEGRIIWTTPVPGTPRPRLGASSCDAQLAATHASLVLITCRNGNDPGQPQTYDVSSSSPADGTPQWHHLLPVPPKLQQPEYPRNGFGLLPDGRVVTLMPQPNGSCSPVMIGTTGVQARQILPSTNAEPVVKSEDVTCDKPAVTVAAARPVFSDGSRLFALN</sequence>
<evidence type="ECO:0008006" key="4">
    <source>
        <dbReference type="Google" id="ProtNLM"/>
    </source>
</evidence>
<reference evidence="2 3" key="1">
    <citation type="journal article" date="2019" name="Int. J. Syst. Evol. Microbiol.">
        <title>The Global Catalogue of Microorganisms (GCM) 10K type strain sequencing project: providing services to taxonomists for standard genome sequencing and annotation.</title>
        <authorList>
            <consortium name="The Broad Institute Genomics Platform"/>
            <consortium name="The Broad Institute Genome Sequencing Center for Infectious Disease"/>
            <person name="Wu L."/>
            <person name="Ma J."/>
        </authorList>
    </citation>
    <scope>NUCLEOTIDE SEQUENCE [LARGE SCALE GENOMIC DNA]</scope>
    <source>
        <strain evidence="2 3">JCM 15572</strain>
    </source>
</reference>
<dbReference type="EMBL" id="BAAAPH010000005">
    <property type="protein sequence ID" value="GAA1563999.1"/>
    <property type="molecule type" value="Genomic_DNA"/>
</dbReference>
<feature type="transmembrane region" description="Helical" evidence="1">
    <location>
        <begin position="232"/>
        <end position="255"/>
    </location>
</feature>